<dbReference type="RefSeq" id="WP_179913527.1">
    <property type="nucleotide sequence ID" value="NZ_JACBYE010000024.1"/>
</dbReference>
<reference evidence="3 4" key="1">
    <citation type="submission" date="2020-07" db="EMBL/GenBank/DDBJ databases">
        <title>MOT database genomes.</title>
        <authorList>
            <person name="Joseph S."/>
            <person name="Aduse-Opoku J."/>
            <person name="Hashim A."/>
            <person name="Wade W."/>
            <person name="Curtis M."/>
        </authorList>
    </citation>
    <scope>NUCLEOTIDE SEQUENCE [LARGE SCALE GENOMIC DNA]</scope>
    <source>
        <strain evidence="3 4">DSM 100099</strain>
    </source>
</reference>
<evidence type="ECO:0000259" key="2">
    <source>
        <dbReference type="PROSITE" id="PS50263"/>
    </source>
</evidence>
<dbReference type="InterPro" id="IPR036526">
    <property type="entry name" value="C-N_Hydrolase_sf"/>
</dbReference>
<dbReference type="GO" id="GO:0050126">
    <property type="term" value="F:N-carbamoylputrescine amidase activity"/>
    <property type="evidence" value="ECO:0007669"/>
    <property type="project" value="TreeGrafter"/>
</dbReference>
<evidence type="ECO:0000313" key="4">
    <source>
        <dbReference type="Proteomes" id="UP000561011"/>
    </source>
</evidence>
<keyword evidence="4" id="KW-1185">Reference proteome</keyword>
<evidence type="ECO:0000313" key="3">
    <source>
        <dbReference type="EMBL" id="NYS94027.1"/>
    </source>
</evidence>
<name>A0A853EU35_9MICO</name>
<dbReference type="PANTHER" id="PTHR43674:SF2">
    <property type="entry name" value="BETA-UREIDOPROPIONASE"/>
    <property type="match status" value="1"/>
</dbReference>
<dbReference type="AlphaFoldDB" id="A0A853EU35"/>
<dbReference type="Proteomes" id="UP000561011">
    <property type="component" value="Unassembled WGS sequence"/>
</dbReference>
<comment type="caution">
    <text evidence="3">The sequence shown here is derived from an EMBL/GenBank/DDBJ whole genome shotgun (WGS) entry which is preliminary data.</text>
</comment>
<dbReference type="SUPFAM" id="SSF56317">
    <property type="entry name" value="Carbon-nitrogen hydrolase"/>
    <property type="match status" value="1"/>
</dbReference>
<dbReference type="CDD" id="cd07197">
    <property type="entry name" value="nitrilase"/>
    <property type="match status" value="1"/>
</dbReference>
<dbReference type="Gene3D" id="3.60.110.10">
    <property type="entry name" value="Carbon-nitrogen hydrolase"/>
    <property type="match status" value="1"/>
</dbReference>
<dbReference type="InterPro" id="IPR003010">
    <property type="entry name" value="C-N_Hydrolase"/>
</dbReference>
<dbReference type="InterPro" id="IPR050345">
    <property type="entry name" value="Aliph_Amidase/BUP"/>
</dbReference>
<keyword evidence="1 3" id="KW-0378">Hydrolase</keyword>
<evidence type="ECO:0000256" key="1">
    <source>
        <dbReference type="ARBA" id="ARBA00022801"/>
    </source>
</evidence>
<dbReference type="GO" id="GO:0033388">
    <property type="term" value="P:putrescine biosynthetic process from arginine"/>
    <property type="evidence" value="ECO:0007669"/>
    <property type="project" value="TreeGrafter"/>
</dbReference>
<protein>
    <submittedName>
        <fullName evidence="3">Carbon-nitrogen hydrolase family protein</fullName>
    </submittedName>
</protein>
<dbReference type="PANTHER" id="PTHR43674">
    <property type="entry name" value="NITRILASE C965.09-RELATED"/>
    <property type="match status" value="1"/>
</dbReference>
<gene>
    <name evidence="3" type="ORF">HZZ10_10915</name>
</gene>
<organism evidence="3 4">
    <name type="scientific">Sanguibacter inulinus</name>
    <dbReference type="NCBI Taxonomy" id="60922"/>
    <lineage>
        <taxon>Bacteria</taxon>
        <taxon>Bacillati</taxon>
        <taxon>Actinomycetota</taxon>
        <taxon>Actinomycetes</taxon>
        <taxon>Micrococcales</taxon>
        <taxon>Sanguibacteraceae</taxon>
        <taxon>Sanguibacter</taxon>
    </lineage>
</organism>
<dbReference type="Pfam" id="PF00795">
    <property type="entry name" value="CN_hydrolase"/>
    <property type="match status" value="1"/>
</dbReference>
<feature type="domain" description="CN hydrolase" evidence="2">
    <location>
        <begin position="10"/>
        <end position="246"/>
    </location>
</feature>
<sequence>MPTDRVLPDLTVALLQAESAPGDIEANVSSVVAATAAARELGARLLVLPELTLTGYELDLLGDDDLWLTVDDPRLAPLRATVADTGVTIVLTAALVLVDGTRQLAALACPADGPVVTQGKQHLHGQEHDLFSPGSPATETVDVDGWAVALAVCLDVAHPSHAAHARGLGADLYACSTLYTEGEERRVDVHGAARAMDNRMFSAIANHVGATGAGFACGSSGAWAPDGERIAAAGTSTGLTLATLDAALLVVPTSAVEAAVTPAVPVF</sequence>
<accession>A0A853EU35</accession>
<proteinExistence type="predicted"/>
<dbReference type="PROSITE" id="PS50263">
    <property type="entry name" value="CN_HYDROLASE"/>
    <property type="match status" value="1"/>
</dbReference>
<dbReference type="EMBL" id="JACBYE010000024">
    <property type="protein sequence ID" value="NYS94027.1"/>
    <property type="molecule type" value="Genomic_DNA"/>
</dbReference>